<evidence type="ECO:0000313" key="3">
    <source>
        <dbReference type="Proteomes" id="UP000215305"/>
    </source>
</evidence>
<sequence length="376" mass="41758">MSPTQPKRVAIVGGGCAGITAFWALQKSPHDVHLFEASATLGGRIKTIPFENDGNKVAVNTVSSVFNATASHNLVSLLRYLGIPTSAAQFSFGATDGIGAEQWTGSILGDIVRRPWRLCKLETWHMLFDIARMRYTCLDQLVDGHQRSERHAQHETKMRHYFLKPLSMTKYLQTSQFTTNFDQSWPVSSFIVTSSDNHSKNRPEDPPDHIALKTCLTRVINDEQNIPAQLFGPVLITLDPFAPPHPLLVAGVWEFTDLEISAETLLALSLLPAIQNKRGLSFCLSWTSCGFLEDAVTSGLTVAVEHLGAKVPFALEHHPDLLNANELPQLHLSLADHLIRTLLGLLRVYVLIIEISLILLGALRGFLKNKMYLLRK</sequence>
<keyword evidence="1" id="KW-0472">Membrane</keyword>
<dbReference type="Pfam" id="PF13450">
    <property type="entry name" value="NAD_binding_8"/>
    <property type="match status" value="1"/>
</dbReference>
<gene>
    <name evidence="2" type="ORF">CDV56_104468</name>
</gene>
<dbReference type="OrthoDB" id="5977668at2759"/>
<name>A0A397GCS1_ASPTH</name>
<dbReference type="EMBL" id="NKHU02000209">
    <property type="protein sequence ID" value="RHZ47909.1"/>
    <property type="molecule type" value="Genomic_DNA"/>
</dbReference>
<dbReference type="InterPro" id="IPR036188">
    <property type="entry name" value="FAD/NAD-bd_sf"/>
</dbReference>
<dbReference type="GO" id="GO:0016491">
    <property type="term" value="F:oxidoreductase activity"/>
    <property type="evidence" value="ECO:0007669"/>
    <property type="project" value="TreeGrafter"/>
</dbReference>
<feature type="transmembrane region" description="Helical" evidence="1">
    <location>
        <begin position="348"/>
        <end position="367"/>
    </location>
</feature>
<dbReference type="STRING" id="41047.A0A397GCS1"/>
<evidence type="ECO:0000313" key="2">
    <source>
        <dbReference type="EMBL" id="RHZ47909.1"/>
    </source>
</evidence>
<dbReference type="Gene3D" id="3.50.50.60">
    <property type="entry name" value="FAD/NAD(P)-binding domain"/>
    <property type="match status" value="1"/>
</dbReference>
<keyword evidence="3" id="KW-1185">Reference proteome</keyword>
<dbReference type="GeneID" id="38126442"/>
<proteinExistence type="predicted"/>
<organism evidence="2 3">
    <name type="scientific">Aspergillus thermomutatus</name>
    <name type="common">Neosartorya pseudofischeri</name>
    <dbReference type="NCBI Taxonomy" id="41047"/>
    <lineage>
        <taxon>Eukaryota</taxon>
        <taxon>Fungi</taxon>
        <taxon>Dikarya</taxon>
        <taxon>Ascomycota</taxon>
        <taxon>Pezizomycotina</taxon>
        <taxon>Eurotiomycetes</taxon>
        <taxon>Eurotiomycetidae</taxon>
        <taxon>Eurotiales</taxon>
        <taxon>Aspergillaceae</taxon>
        <taxon>Aspergillus</taxon>
        <taxon>Aspergillus subgen. Fumigati</taxon>
    </lineage>
</organism>
<dbReference type="AlphaFoldDB" id="A0A397GCS1"/>
<keyword evidence="1" id="KW-0812">Transmembrane</keyword>
<evidence type="ECO:0000256" key="1">
    <source>
        <dbReference type="SAM" id="Phobius"/>
    </source>
</evidence>
<comment type="caution">
    <text evidence="2">The sequence shown here is derived from an EMBL/GenBank/DDBJ whole genome shotgun (WGS) entry which is preliminary data.</text>
</comment>
<dbReference type="PANTHER" id="PTHR42923">
    <property type="entry name" value="PROTOPORPHYRINOGEN OXIDASE"/>
    <property type="match status" value="1"/>
</dbReference>
<reference evidence="2" key="1">
    <citation type="submission" date="2018-08" db="EMBL/GenBank/DDBJ databases">
        <title>Draft genome sequence of azole-resistant Aspergillus thermomutatus (Neosartorya pseudofischeri) strain HMR AF 39, isolated from a human nasal aspirate.</title>
        <authorList>
            <person name="Parent-Michaud M."/>
            <person name="Dufresne P.J."/>
            <person name="Fournier E."/>
            <person name="Martineau C."/>
            <person name="Moreira S."/>
            <person name="Perkins V."/>
            <person name="De Repentigny L."/>
            <person name="Dufresne S.F."/>
        </authorList>
    </citation>
    <scope>NUCLEOTIDE SEQUENCE [LARGE SCALE GENOMIC DNA]</scope>
    <source>
        <strain evidence="2">HMR AF 39</strain>
    </source>
</reference>
<dbReference type="Proteomes" id="UP000215305">
    <property type="component" value="Unassembled WGS sequence"/>
</dbReference>
<dbReference type="InterPro" id="IPR050464">
    <property type="entry name" value="Zeta_carotene_desat/Oxidored"/>
</dbReference>
<evidence type="ECO:0008006" key="4">
    <source>
        <dbReference type="Google" id="ProtNLM"/>
    </source>
</evidence>
<protein>
    <recommendedName>
        <fullName evidence="4">Amine oxidase domain-containing protein</fullName>
    </recommendedName>
</protein>
<accession>A0A397GCS1</accession>
<dbReference type="PANTHER" id="PTHR42923:SF17">
    <property type="entry name" value="AMINE OXIDASE DOMAIN-CONTAINING PROTEIN"/>
    <property type="match status" value="1"/>
</dbReference>
<keyword evidence="1" id="KW-1133">Transmembrane helix</keyword>
<dbReference type="RefSeq" id="XP_026611766.1">
    <property type="nucleotide sequence ID" value="XM_026758087.1"/>
</dbReference>
<dbReference type="VEuPathDB" id="FungiDB:CDV56_104468"/>
<dbReference type="SUPFAM" id="SSF51905">
    <property type="entry name" value="FAD/NAD(P)-binding domain"/>
    <property type="match status" value="1"/>
</dbReference>